<accession>A0A7L2TI22</accession>
<dbReference type="EMBL" id="VYZT01036663">
    <property type="protein sequence ID" value="NXS33106.1"/>
    <property type="molecule type" value="Genomic_DNA"/>
</dbReference>
<dbReference type="OrthoDB" id="5835829at2759"/>
<evidence type="ECO:0000313" key="3">
    <source>
        <dbReference type="Proteomes" id="UP000583496"/>
    </source>
</evidence>
<evidence type="ECO:0000256" key="1">
    <source>
        <dbReference type="ARBA" id="ARBA00022679"/>
    </source>
</evidence>
<keyword evidence="1 2" id="KW-0808">Transferase</keyword>
<feature type="non-terminal residue" evidence="2">
    <location>
        <position position="1"/>
    </location>
</feature>
<dbReference type="Proteomes" id="UP000583496">
    <property type="component" value="Unassembled WGS sequence"/>
</dbReference>
<feature type="non-terminal residue" evidence="2">
    <location>
        <position position="87"/>
    </location>
</feature>
<gene>
    <name evidence="2" type="primary">Ugt1</name>
    <name evidence="2" type="ORF">POSRUF_R14164</name>
</gene>
<organism evidence="2 3">
    <name type="scientific">Pomatostomus ruficeps</name>
    <name type="common">Chestnut-crowned babbler</name>
    <dbReference type="NCBI Taxonomy" id="9176"/>
    <lineage>
        <taxon>Eukaryota</taxon>
        <taxon>Metazoa</taxon>
        <taxon>Chordata</taxon>
        <taxon>Craniata</taxon>
        <taxon>Vertebrata</taxon>
        <taxon>Euteleostomi</taxon>
        <taxon>Archelosauria</taxon>
        <taxon>Archosauria</taxon>
        <taxon>Dinosauria</taxon>
        <taxon>Saurischia</taxon>
        <taxon>Theropoda</taxon>
        <taxon>Coelurosauria</taxon>
        <taxon>Aves</taxon>
        <taxon>Neognathae</taxon>
        <taxon>Neoaves</taxon>
        <taxon>Telluraves</taxon>
        <taxon>Australaves</taxon>
        <taxon>Passeriformes</taxon>
        <taxon>Sylvioidea</taxon>
        <taxon>Timaliidae</taxon>
        <taxon>Pomatostomus</taxon>
    </lineage>
</organism>
<sequence length="87" mass="10339">VVAPEVSVHIKHSKKFEMKIHSVPYAQEDMDQALEEYFHLIFEEGSFLKRFLKAYEGTKKVINFGISSCEQLLKDKELIRYLEERKF</sequence>
<name>A0A7L2TI22_POMRU</name>
<protein>
    <submittedName>
        <fullName evidence="2">UD14 glucuronosyltransferase</fullName>
    </submittedName>
</protein>
<comment type="caution">
    <text evidence="2">The sequence shown here is derived from an EMBL/GenBank/DDBJ whole genome shotgun (WGS) entry which is preliminary data.</text>
</comment>
<dbReference type="Pfam" id="PF00201">
    <property type="entry name" value="UDPGT"/>
    <property type="match status" value="1"/>
</dbReference>
<dbReference type="InterPro" id="IPR002213">
    <property type="entry name" value="UDP_glucos_trans"/>
</dbReference>
<proteinExistence type="predicted"/>
<evidence type="ECO:0000313" key="2">
    <source>
        <dbReference type="EMBL" id="NXS33106.1"/>
    </source>
</evidence>
<reference evidence="2 3" key="1">
    <citation type="submission" date="2019-09" db="EMBL/GenBank/DDBJ databases">
        <title>Bird 10,000 Genomes (B10K) Project - Family phase.</title>
        <authorList>
            <person name="Zhang G."/>
        </authorList>
    </citation>
    <scope>NUCLEOTIDE SEQUENCE [LARGE SCALE GENOMIC DNA]</scope>
    <source>
        <strain evidence="2">B10K-DU-002-71</strain>
        <tissue evidence="2">Muscle</tissue>
    </source>
</reference>
<dbReference type="GO" id="GO:0008194">
    <property type="term" value="F:UDP-glycosyltransferase activity"/>
    <property type="evidence" value="ECO:0007669"/>
    <property type="project" value="InterPro"/>
</dbReference>
<dbReference type="AlphaFoldDB" id="A0A7L2TI22"/>
<keyword evidence="3" id="KW-1185">Reference proteome</keyword>